<name>A0A917VZP6_9NOCA</name>
<feature type="region of interest" description="Disordered" evidence="1">
    <location>
        <begin position="14"/>
        <end position="38"/>
    </location>
</feature>
<dbReference type="EMBL" id="BMMH01000035">
    <property type="protein sequence ID" value="GGL44215.1"/>
    <property type="molecule type" value="Genomic_DNA"/>
</dbReference>
<dbReference type="AlphaFoldDB" id="A0A917VZP6"/>
<evidence type="ECO:0000313" key="2">
    <source>
        <dbReference type="EMBL" id="GGL44215.1"/>
    </source>
</evidence>
<evidence type="ECO:0000256" key="1">
    <source>
        <dbReference type="SAM" id="MobiDB-lite"/>
    </source>
</evidence>
<organism evidence="2 3">
    <name type="scientific">Nocardia jinanensis</name>
    <dbReference type="NCBI Taxonomy" id="382504"/>
    <lineage>
        <taxon>Bacteria</taxon>
        <taxon>Bacillati</taxon>
        <taxon>Actinomycetota</taxon>
        <taxon>Actinomycetes</taxon>
        <taxon>Mycobacteriales</taxon>
        <taxon>Nocardiaceae</taxon>
        <taxon>Nocardia</taxon>
    </lineage>
</organism>
<keyword evidence="3" id="KW-1185">Reference proteome</keyword>
<comment type="caution">
    <text evidence="2">The sequence shown here is derived from an EMBL/GenBank/DDBJ whole genome shotgun (WGS) entry which is preliminary data.</text>
</comment>
<gene>
    <name evidence="2" type="ORF">GCM10011588_68640</name>
</gene>
<feature type="compositionally biased region" description="Basic and acidic residues" evidence="1">
    <location>
        <begin position="16"/>
        <end position="33"/>
    </location>
</feature>
<sequence>MPWLDVTTKQIAQCRGEFDGGHTSRSPGHRDAAASEDSVVRVVAGPAGVQSRDGSTRRGQTTDVHIASREVASVVFGADG</sequence>
<evidence type="ECO:0000313" key="3">
    <source>
        <dbReference type="Proteomes" id="UP000638263"/>
    </source>
</evidence>
<reference evidence="2" key="1">
    <citation type="journal article" date="2014" name="Int. J. Syst. Evol. Microbiol.">
        <title>Complete genome sequence of Corynebacterium casei LMG S-19264T (=DSM 44701T), isolated from a smear-ripened cheese.</title>
        <authorList>
            <consortium name="US DOE Joint Genome Institute (JGI-PGF)"/>
            <person name="Walter F."/>
            <person name="Albersmeier A."/>
            <person name="Kalinowski J."/>
            <person name="Ruckert C."/>
        </authorList>
    </citation>
    <scope>NUCLEOTIDE SEQUENCE</scope>
    <source>
        <strain evidence="2">CGMCC 4.3508</strain>
    </source>
</reference>
<reference evidence="2" key="2">
    <citation type="submission" date="2020-09" db="EMBL/GenBank/DDBJ databases">
        <authorList>
            <person name="Sun Q."/>
            <person name="Zhou Y."/>
        </authorList>
    </citation>
    <scope>NUCLEOTIDE SEQUENCE</scope>
    <source>
        <strain evidence="2">CGMCC 4.3508</strain>
    </source>
</reference>
<dbReference type="Proteomes" id="UP000638263">
    <property type="component" value="Unassembled WGS sequence"/>
</dbReference>
<proteinExistence type="predicted"/>
<protein>
    <submittedName>
        <fullName evidence="2">Uncharacterized protein</fullName>
    </submittedName>
</protein>
<accession>A0A917VZP6</accession>